<evidence type="ECO:0000256" key="1">
    <source>
        <dbReference type="SAM" id="Phobius"/>
    </source>
</evidence>
<dbReference type="NCBIfam" id="TIGR02327">
    <property type="entry name" value="int_mem_ywzB"/>
    <property type="match status" value="1"/>
</dbReference>
<reference evidence="2" key="1">
    <citation type="submission" date="2023-01" db="EMBL/GenBank/DDBJ databases">
        <title>Oxazolidinone resistance genes in florfenicol resistant enterococci from beef cattle and veal calves at slaughter.</title>
        <authorList>
            <person name="Biggel M."/>
        </authorList>
    </citation>
    <scope>NUCLEOTIDE SEQUENCE</scope>
    <source>
        <strain evidence="2">K204-1</strain>
    </source>
</reference>
<dbReference type="GeneID" id="72384120"/>
<dbReference type="InterPro" id="IPR009526">
    <property type="entry name" value="DUF1146"/>
</dbReference>
<dbReference type="AlphaFoldDB" id="A0AAE9XNC7"/>
<dbReference type="Pfam" id="PF06612">
    <property type="entry name" value="DUF1146"/>
    <property type="match status" value="1"/>
</dbReference>
<feature type="transmembrane region" description="Helical" evidence="1">
    <location>
        <begin position="12"/>
        <end position="31"/>
    </location>
</feature>
<accession>A0AAE9XNC7</accession>
<organism evidence="2 3">
    <name type="scientific">Vagococcus lutrae</name>
    <dbReference type="NCBI Taxonomy" id="81947"/>
    <lineage>
        <taxon>Bacteria</taxon>
        <taxon>Bacillati</taxon>
        <taxon>Bacillota</taxon>
        <taxon>Bacilli</taxon>
        <taxon>Lactobacillales</taxon>
        <taxon>Enterococcaceae</taxon>
        <taxon>Vagococcus</taxon>
    </lineage>
</organism>
<dbReference type="Proteomes" id="UP001179600">
    <property type="component" value="Chromosome"/>
</dbReference>
<dbReference type="RefSeq" id="WP_126763358.1">
    <property type="nucleotide sequence ID" value="NZ_BKBT01000030.1"/>
</dbReference>
<protein>
    <submittedName>
        <fullName evidence="2">DUF1146 family protein</fullName>
    </submittedName>
</protein>
<name>A0AAE9XNC7_9ENTE</name>
<evidence type="ECO:0000313" key="3">
    <source>
        <dbReference type="Proteomes" id="UP001179600"/>
    </source>
</evidence>
<dbReference type="EMBL" id="CP116507">
    <property type="protein sequence ID" value="WCG22484.1"/>
    <property type="molecule type" value="Genomic_DNA"/>
</dbReference>
<proteinExistence type="predicted"/>
<gene>
    <name evidence="2" type="ORF">PML95_08825</name>
</gene>
<evidence type="ECO:0000313" key="2">
    <source>
        <dbReference type="EMBL" id="WCG22484.1"/>
    </source>
</evidence>
<sequence length="77" mass="9112">MQVYGFEALIRVISHFSFVYLAFWSLQAIRYEQWFKQTNVTKIRLILTLVAIAIGYTASSFFLETMKLMANFLLLFF</sequence>
<keyword evidence="1" id="KW-0812">Transmembrane</keyword>
<keyword evidence="1" id="KW-0472">Membrane</keyword>
<keyword evidence="1" id="KW-1133">Transmembrane helix</keyword>
<feature type="transmembrane region" description="Helical" evidence="1">
    <location>
        <begin position="43"/>
        <end position="63"/>
    </location>
</feature>